<dbReference type="EMBL" id="VOEI01000003">
    <property type="protein sequence ID" value="TWR26135.1"/>
    <property type="molecule type" value="Genomic_DNA"/>
</dbReference>
<dbReference type="GO" id="GO:0043565">
    <property type="term" value="F:sequence-specific DNA binding"/>
    <property type="evidence" value="ECO:0007669"/>
    <property type="project" value="InterPro"/>
</dbReference>
<feature type="domain" description="HTH araC/xylS-type" evidence="3">
    <location>
        <begin position="219"/>
        <end position="316"/>
    </location>
</feature>
<dbReference type="Pfam" id="PF12833">
    <property type="entry name" value="HTH_18"/>
    <property type="match status" value="1"/>
</dbReference>
<dbReference type="InterPro" id="IPR053142">
    <property type="entry name" value="PchR_regulatory_protein"/>
</dbReference>
<reference evidence="4 5" key="1">
    <citation type="submission" date="2019-07" db="EMBL/GenBank/DDBJ databases">
        <authorList>
            <person name="Kim J."/>
        </authorList>
    </citation>
    <scope>NUCLEOTIDE SEQUENCE [LARGE SCALE GENOMIC DNA]</scope>
    <source>
        <strain evidence="4 5">MJ1a</strain>
    </source>
</reference>
<dbReference type="PROSITE" id="PS01124">
    <property type="entry name" value="HTH_ARAC_FAMILY_2"/>
    <property type="match status" value="1"/>
</dbReference>
<dbReference type="SUPFAM" id="SSF46689">
    <property type="entry name" value="Homeodomain-like"/>
    <property type="match status" value="2"/>
</dbReference>
<keyword evidence="5" id="KW-1185">Reference proteome</keyword>
<sequence>MHLTFTSAASSIQILKIGCQDDITNNDFQQFQKVINADWGSCDTKQLCFNGVSVCMLDIEISAECKLYIEPEKYHWMMTFVLSGDLEADFSDNKRLKLIPGNFYSFNCLEFKREIRIDTSGQIMLIALTDKFMQQLLSPKIIEGISYHSSNIHVLAHGSFLNTRMQPIFMDIMDDGKPDYIRRILIEAKILELLSMQLHQANDDKITDAFNEEDVKRLNEARQIVAANLQTPCSLIDLARRTGLNDFKLKKGFKALFGQTVFGYLNEMRMETAYNYLQAGKTVGEVAELVGYKNAHHFTAAFKKKFSFLPSQVTRSNVNKPL</sequence>
<dbReference type="InterPro" id="IPR018060">
    <property type="entry name" value="HTH_AraC"/>
</dbReference>
<dbReference type="Proteomes" id="UP000318010">
    <property type="component" value="Unassembled WGS sequence"/>
</dbReference>
<evidence type="ECO:0000256" key="2">
    <source>
        <dbReference type="ARBA" id="ARBA00023163"/>
    </source>
</evidence>
<dbReference type="InterPro" id="IPR009057">
    <property type="entry name" value="Homeodomain-like_sf"/>
</dbReference>
<dbReference type="Gene3D" id="1.10.10.60">
    <property type="entry name" value="Homeodomain-like"/>
    <property type="match status" value="1"/>
</dbReference>
<dbReference type="AlphaFoldDB" id="A0A563U488"/>
<proteinExistence type="predicted"/>
<keyword evidence="2" id="KW-0804">Transcription</keyword>
<name>A0A563U488_9SPHI</name>
<comment type="caution">
    <text evidence="4">The sequence shown here is derived from an EMBL/GenBank/DDBJ whole genome shotgun (WGS) entry which is preliminary data.</text>
</comment>
<evidence type="ECO:0000256" key="1">
    <source>
        <dbReference type="ARBA" id="ARBA00023015"/>
    </source>
</evidence>
<organism evidence="4 5">
    <name type="scientific">Mucilaginibacter achroorhodeus</name>
    <dbReference type="NCBI Taxonomy" id="2599294"/>
    <lineage>
        <taxon>Bacteria</taxon>
        <taxon>Pseudomonadati</taxon>
        <taxon>Bacteroidota</taxon>
        <taxon>Sphingobacteriia</taxon>
        <taxon>Sphingobacteriales</taxon>
        <taxon>Sphingobacteriaceae</taxon>
        <taxon>Mucilaginibacter</taxon>
    </lineage>
</organism>
<gene>
    <name evidence="4" type="ORF">FPZ42_10935</name>
</gene>
<keyword evidence="1" id="KW-0805">Transcription regulation</keyword>
<dbReference type="PANTHER" id="PTHR47893:SF1">
    <property type="entry name" value="REGULATORY PROTEIN PCHR"/>
    <property type="match status" value="1"/>
</dbReference>
<dbReference type="SMART" id="SM00342">
    <property type="entry name" value="HTH_ARAC"/>
    <property type="match status" value="1"/>
</dbReference>
<protein>
    <submittedName>
        <fullName evidence="4">Helix-turn-helix transcriptional regulator</fullName>
    </submittedName>
</protein>
<accession>A0A563U488</accession>
<evidence type="ECO:0000313" key="4">
    <source>
        <dbReference type="EMBL" id="TWR26135.1"/>
    </source>
</evidence>
<dbReference type="PANTHER" id="PTHR47893">
    <property type="entry name" value="REGULATORY PROTEIN PCHR"/>
    <property type="match status" value="1"/>
</dbReference>
<evidence type="ECO:0000259" key="3">
    <source>
        <dbReference type="PROSITE" id="PS01124"/>
    </source>
</evidence>
<dbReference type="OrthoDB" id="799767at2"/>
<evidence type="ECO:0000313" key="5">
    <source>
        <dbReference type="Proteomes" id="UP000318010"/>
    </source>
</evidence>
<dbReference type="GO" id="GO:0003700">
    <property type="term" value="F:DNA-binding transcription factor activity"/>
    <property type="evidence" value="ECO:0007669"/>
    <property type="project" value="InterPro"/>
</dbReference>